<dbReference type="PANTHER" id="PTHR31066:SF10">
    <property type="entry name" value="OCTICOSAPEPTIDE_PHOX_BEM1P FAMILY PROTEIN"/>
    <property type="match status" value="1"/>
</dbReference>
<dbReference type="Proteomes" id="UP000729402">
    <property type="component" value="Unassembled WGS sequence"/>
</dbReference>
<dbReference type="InterPro" id="IPR053198">
    <property type="entry name" value="Gynoecium_Dev_Regulator"/>
</dbReference>
<gene>
    <name evidence="3" type="ORF">GUJ93_ZPchr0001g29861</name>
</gene>
<dbReference type="OrthoDB" id="1914296at2759"/>
<evidence type="ECO:0000313" key="3">
    <source>
        <dbReference type="EMBL" id="KAG8052168.1"/>
    </source>
</evidence>
<keyword evidence="4" id="KW-1185">Reference proteome</keyword>
<proteinExistence type="predicted"/>
<feature type="domain" description="PB1" evidence="2">
    <location>
        <begin position="21"/>
        <end position="53"/>
    </location>
</feature>
<organism evidence="3 4">
    <name type="scientific">Zizania palustris</name>
    <name type="common">Northern wild rice</name>
    <dbReference type="NCBI Taxonomy" id="103762"/>
    <lineage>
        <taxon>Eukaryota</taxon>
        <taxon>Viridiplantae</taxon>
        <taxon>Streptophyta</taxon>
        <taxon>Embryophyta</taxon>
        <taxon>Tracheophyta</taxon>
        <taxon>Spermatophyta</taxon>
        <taxon>Magnoliopsida</taxon>
        <taxon>Liliopsida</taxon>
        <taxon>Poales</taxon>
        <taxon>Poaceae</taxon>
        <taxon>BOP clade</taxon>
        <taxon>Oryzoideae</taxon>
        <taxon>Oryzeae</taxon>
        <taxon>Zizaniinae</taxon>
        <taxon>Zizania</taxon>
    </lineage>
</organism>
<dbReference type="Pfam" id="PF00564">
    <property type="entry name" value="PB1"/>
    <property type="match status" value="1"/>
</dbReference>
<evidence type="ECO:0000313" key="4">
    <source>
        <dbReference type="Proteomes" id="UP000729402"/>
    </source>
</evidence>
<dbReference type="EMBL" id="JAAALK010000288">
    <property type="protein sequence ID" value="KAG8052168.1"/>
    <property type="molecule type" value="Genomic_DNA"/>
</dbReference>
<comment type="caution">
    <text evidence="3">The sequence shown here is derived from an EMBL/GenBank/DDBJ whole genome shotgun (WGS) entry which is preliminary data.</text>
</comment>
<evidence type="ECO:0000259" key="2">
    <source>
        <dbReference type="Pfam" id="PF00564"/>
    </source>
</evidence>
<dbReference type="InterPro" id="IPR000270">
    <property type="entry name" value="PB1_dom"/>
</dbReference>
<protein>
    <recommendedName>
        <fullName evidence="2">PB1 domain-containing protein</fullName>
    </recommendedName>
</protein>
<feature type="region of interest" description="Disordered" evidence="1">
    <location>
        <begin position="74"/>
        <end position="101"/>
    </location>
</feature>
<accession>A0A8J5RMB5</accession>
<dbReference type="PANTHER" id="PTHR31066">
    <property type="entry name" value="OS05G0427100 PROTEIN-RELATED"/>
    <property type="match status" value="1"/>
</dbReference>
<feature type="compositionally biased region" description="Low complexity" evidence="1">
    <location>
        <begin position="74"/>
        <end position="95"/>
    </location>
</feature>
<dbReference type="AlphaFoldDB" id="A0A8J5RMB5"/>
<evidence type="ECO:0000256" key="1">
    <source>
        <dbReference type="SAM" id="MobiDB-lite"/>
    </source>
</evidence>
<reference evidence="3" key="1">
    <citation type="journal article" date="2021" name="bioRxiv">
        <title>Whole Genome Assembly and Annotation of Northern Wild Rice, Zizania palustris L., Supports a Whole Genome Duplication in the Zizania Genus.</title>
        <authorList>
            <person name="Haas M."/>
            <person name="Kono T."/>
            <person name="Macchietto M."/>
            <person name="Millas R."/>
            <person name="McGilp L."/>
            <person name="Shao M."/>
            <person name="Duquette J."/>
            <person name="Hirsch C.N."/>
            <person name="Kimball J."/>
        </authorList>
    </citation>
    <scope>NUCLEOTIDE SEQUENCE</scope>
    <source>
        <tissue evidence="3">Fresh leaf tissue</tissue>
    </source>
</reference>
<reference evidence="3" key="2">
    <citation type="submission" date="2021-02" db="EMBL/GenBank/DDBJ databases">
        <authorList>
            <person name="Kimball J.A."/>
            <person name="Haas M.W."/>
            <person name="Macchietto M."/>
            <person name="Kono T."/>
            <person name="Duquette J."/>
            <person name="Shao M."/>
        </authorList>
    </citation>
    <scope>NUCLEOTIDE SEQUENCE</scope>
    <source>
        <tissue evidence="3">Fresh leaf tissue</tissue>
    </source>
</reference>
<sequence length="154" mass="17296">MWVADNRVLSVNRALPFYEAVSLRCQLPTEELDALVSITSDDDLANLLEEYDRPAVTALAVKIHAFLFPRLTPMSPLSRSPPTTPSSPSASRMAARVPNHHQTRRAAPSCTFRWAAVHQVSPPVRFAHHHQQQHRHGGVTRPERYHVVQNATII</sequence>
<name>A0A8J5RMB5_ZIZPA</name>